<dbReference type="PROSITE" id="PS50157">
    <property type="entry name" value="ZINC_FINGER_C2H2_2"/>
    <property type="match status" value="1"/>
</dbReference>
<feature type="domain" description="C2H2-type" evidence="3">
    <location>
        <begin position="45"/>
        <end position="75"/>
    </location>
</feature>
<reference evidence="4" key="1">
    <citation type="submission" date="2016-06" db="UniProtKB">
        <authorList>
            <consortium name="WormBaseParasite"/>
        </authorList>
    </citation>
    <scope>IDENTIFICATION</scope>
</reference>
<evidence type="ECO:0000313" key="4">
    <source>
        <dbReference type="WBParaSite" id="GPUH_0002047201-mRNA-1"/>
    </source>
</evidence>
<evidence type="ECO:0000259" key="3">
    <source>
        <dbReference type="PROSITE" id="PS50157"/>
    </source>
</evidence>
<accession>A0A183EHK6</accession>
<keyword evidence="1" id="KW-0862">Zinc</keyword>
<evidence type="ECO:0000256" key="2">
    <source>
        <dbReference type="SAM" id="MobiDB-lite"/>
    </source>
</evidence>
<sequence>LKPLRPSEDPSPTGSDNLQSTPTKGRFIWLEEHFTTRHAGKAQPYMCLIEGCTLRFTLKRALEEHLRTGHEKAKAAESDFMDRSVDEWIVMRLRQYERTNNPSFVVREPATPRISGAAHRKRRRILTFAIESDHIAPEIVSESMDLADTKAHCTGVFIGSEECRISNGTAGPIVK</sequence>
<dbReference type="PROSITE" id="PS00028">
    <property type="entry name" value="ZINC_FINGER_C2H2_1"/>
    <property type="match status" value="1"/>
</dbReference>
<protein>
    <submittedName>
        <fullName evidence="4">C2H2-type domain-containing protein</fullName>
    </submittedName>
</protein>
<dbReference type="AlphaFoldDB" id="A0A183EHK6"/>
<proteinExistence type="predicted"/>
<feature type="region of interest" description="Disordered" evidence="2">
    <location>
        <begin position="1"/>
        <end position="22"/>
    </location>
</feature>
<keyword evidence="1" id="KW-0479">Metal-binding</keyword>
<evidence type="ECO:0000256" key="1">
    <source>
        <dbReference type="PROSITE-ProRule" id="PRU00042"/>
    </source>
</evidence>
<feature type="compositionally biased region" description="Polar residues" evidence="2">
    <location>
        <begin position="10"/>
        <end position="22"/>
    </location>
</feature>
<dbReference type="GO" id="GO:0008270">
    <property type="term" value="F:zinc ion binding"/>
    <property type="evidence" value="ECO:0007669"/>
    <property type="project" value="UniProtKB-KW"/>
</dbReference>
<dbReference type="InterPro" id="IPR013087">
    <property type="entry name" value="Znf_C2H2_type"/>
</dbReference>
<organism evidence="4">
    <name type="scientific">Gongylonema pulchrum</name>
    <dbReference type="NCBI Taxonomy" id="637853"/>
    <lineage>
        <taxon>Eukaryota</taxon>
        <taxon>Metazoa</taxon>
        <taxon>Ecdysozoa</taxon>
        <taxon>Nematoda</taxon>
        <taxon>Chromadorea</taxon>
        <taxon>Rhabditida</taxon>
        <taxon>Spirurina</taxon>
        <taxon>Spiruromorpha</taxon>
        <taxon>Spiruroidea</taxon>
        <taxon>Gongylonematidae</taxon>
        <taxon>Gongylonema</taxon>
    </lineage>
</organism>
<dbReference type="WBParaSite" id="GPUH_0002047201-mRNA-1">
    <property type="protein sequence ID" value="GPUH_0002047201-mRNA-1"/>
    <property type="gene ID" value="GPUH_0002047201"/>
</dbReference>
<keyword evidence="1" id="KW-0863">Zinc-finger</keyword>
<dbReference type="Gene3D" id="3.30.160.60">
    <property type="entry name" value="Classic Zinc Finger"/>
    <property type="match status" value="1"/>
</dbReference>
<name>A0A183EHK6_9BILA</name>